<accession>A0ABV2WCR4</accession>
<gene>
    <name evidence="1" type="ORF">ABZ508_27695</name>
</gene>
<dbReference type="EMBL" id="JBEXZR010000032">
    <property type="protein sequence ID" value="MEU0711149.1"/>
    <property type="molecule type" value="Genomic_DNA"/>
</dbReference>
<sequence length="56" mass="6460">MARTQSTCGARTKHGGCCRRLAMVGASRCNLHRGDWATYTIERDRERARARKRPKR</sequence>
<reference evidence="1 2" key="1">
    <citation type="submission" date="2024-06" db="EMBL/GenBank/DDBJ databases">
        <title>The Natural Products Discovery Center: Release of the First 8490 Sequenced Strains for Exploring Actinobacteria Biosynthetic Diversity.</title>
        <authorList>
            <person name="Kalkreuter E."/>
            <person name="Kautsar S.A."/>
            <person name="Yang D."/>
            <person name="Bader C.D."/>
            <person name="Teijaro C.N."/>
            <person name="Fluegel L."/>
            <person name="Davis C.M."/>
            <person name="Simpson J.R."/>
            <person name="Lauterbach L."/>
            <person name="Steele A.D."/>
            <person name="Gui C."/>
            <person name="Meng S."/>
            <person name="Li G."/>
            <person name="Viehrig K."/>
            <person name="Ye F."/>
            <person name="Su P."/>
            <person name="Kiefer A.F."/>
            <person name="Nichols A."/>
            <person name="Cepeda A.J."/>
            <person name="Yan W."/>
            <person name="Fan B."/>
            <person name="Jiang Y."/>
            <person name="Adhikari A."/>
            <person name="Zheng C.-J."/>
            <person name="Schuster L."/>
            <person name="Cowan T.M."/>
            <person name="Smanski M.J."/>
            <person name="Chevrette M.G."/>
            <person name="De Carvalho L.P.S."/>
            <person name="Shen B."/>
        </authorList>
    </citation>
    <scope>NUCLEOTIDE SEQUENCE [LARGE SCALE GENOMIC DNA]</scope>
    <source>
        <strain evidence="1 2">NPDC006337</strain>
    </source>
</reference>
<dbReference type="RefSeq" id="WP_359659604.1">
    <property type="nucleotide sequence ID" value="NZ_JBEXZP010000649.1"/>
</dbReference>
<dbReference type="Proteomes" id="UP001550378">
    <property type="component" value="Unassembled WGS sequence"/>
</dbReference>
<protein>
    <submittedName>
        <fullName evidence="1">Uncharacterized protein</fullName>
    </submittedName>
</protein>
<proteinExistence type="predicted"/>
<evidence type="ECO:0000313" key="1">
    <source>
        <dbReference type="EMBL" id="MEU0711149.1"/>
    </source>
</evidence>
<comment type="caution">
    <text evidence="1">The sequence shown here is derived from an EMBL/GenBank/DDBJ whole genome shotgun (WGS) entry which is preliminary data.</text>
</comment>
<organism evidence="1 2">
    <name type="scientific">Streptomyces lavendulocolor</name>
    <dbReference type="NCBI Taxonomy" id="67316"/>
    <lineage>
        <taxon>Bacteria</taxon>
        <taxon>Bacillati</taxon>
        <taxon>Actinomycetota</taxon>
        <taxon>Actinomycetes</taxon>
        <taxon>Kitasatosporales</taxon>
        <taxon>Streptomycetaceae</taxon>
        <taxon>Streptomyces</taxon>
    </lineage>
</organism>
<keyword evidence="2" id="KW-1185">Reference proteome</keyword>
<name>A0ABV2WCR4_9ACTN</name>
<evidence type="ECO:0000313" key="2">
    <source>
        <dbReference type="Proteomes" id="UP001550378"/>
    </source>
</evidence>